<protein>
    <recommendedName>
        <fullName evidence="3">Phage capsid-like C-terminal domain-containing protein</fullName>
    </recommendedName>
</protein>
<dbReference type="Pfam" id="PF05065">
    <property type="entry name" value="Phage_capsid"/>
    <property type="match status" value="1"/>
</dbReference>
<evidence type="ECO:0000313" key="5">
    <source>
        <dbReference type="Proteomes" id="UP000185426"/>
    </source>
</evidence>
<feature type="region of interest" description="Disordered" evidence="2">
    <location>
        <begin position="55"/>
        <end position="114"/>
    </location>
</feature>
<dbReference type="SUPFAM" id="SSF56563">
    <property type="entry name" value="Major capsid protein gp5"/>
    <property type="match status" value="1"/>
</dbReference>
<proteinExistence type="predicted"/>
<sequence length="425" mass="47847">MNIKKILENRRKQIENRMTEIRETIEGEGAAAADNSIEELQKEVDELAAELAEIKKELDKSDDNKDGGTADTTQTNEEGRSATPKDKEQEKRSALADSIMSSLSSRSREEAKEREVRKGFAQFVAGQISTSEARAMGLKTNGNDIFVPDVLASEILTYAQEENPLRKYGTLYKTTGTQGFPILVKKSKANRHKDERGKNEPIPETDISFEEYALNPSETDALVLVTKKLLARTDLPIEQVIIDDLKKAYVEEEASFFFNGVDNPGSLFKKAVKFTTTETDPYNRFVRLKNTLPTAILKQARWLTNRAGLTHIETLKDKEGRPLLRESGIEGKFGEMILKFPVEVSDYVDGDNPEIPRFFFGDFSKFRVQDVIGSMEVTKLTERYSDTNHIGLKIWNLNDGQLVQSPLEPAIFHMELNPDGSTPTE</sequence>
<evidence type="ECO:0000259" key="3">
    <source>
        <dbReference type="Pfam" id="PF05065"/>
    </source>
</evidence>
<feature type="domain" description="Phage capsid-like C-terminal" evidence="3">
    <location>
        <begin position="146"/>
        <end position="404"/>
    </location>
</feature>
<dbReference type="EMBL" id="CP015607">
    <property type="protein sequence ID" value="APT45114.1"/>
    <property type="molecule type" value="Genomic_DNA"/>
</dbReference>
<feature type="compositionally biased region" description="Basic and acidic residues" evidence="2">
    <location>
        <begin position="55"/>
        <end position="68"/>
    </location>
</feature>
<evidence type="ECO:0000313" key="4">
    <source>
        <dbReference type="EMBL" id="APT45114.1"/>
    </source>
</evidence>
<reference evidence="4 5" key="1">
    <citation type="submission" date="2016-05" db="EMBL/GenBank/DDBJ databases">
        <title>Complete Genome and Methylome Analysis of Psychrotrophic Bacterial Isolates from Antarctic Lake Untersee.</title>
        <authorList>
            <person name="Fomenkov A."/>
            <person name="Akimov V.N."/>
            <person name="Vasilyeva L.V."/>
            <person name="Andersen D."/>
            <person name="Vincze T."/>
            <person name="Roberts R.J."/>
        </authorList>
    </citation>
    <scope>NUCLEOTIDE SEQUENCE [LARGE SCALE GENOMIC DNA]</scope>
    <source>
        <strain evidence="4 5">U14-5</strain>
    </source>
</reference>
<accession>A0A1L6ZF34</accession>
<dbReference type="RefSeq" id="WP_075621666.1">
    <property type="nucleotide sequence ID" value="NZ_CP015607.1"/>
</dbReference>
<dbReference type="SUPFAM" id="SSF140453">
    <property type="entry name" value="EsxAB dimer-like"/>
    <property type="match status" value="1"/>
</dbReference>
<dbReference type="InterPro" id="IPR036689">
    <property type="entry name" value="ESAT-6-like_sf"/>
</dbReference>
<feature type="compositionally biased region" description="Basic and acidic residues" evidence="2">
    <location>
        <begin position="77"/>
        <end position="94"/>
    </location>
</feature>
<dbReference type="InterPro" id="IPR054612">
    <property type="entry name" value="Phage_capsid-like_C"/>
</dbReference>
<evidence type="ECO:0000256" key="1">
    <source>
        <dbReference type="ARBA" id="ARBA00004328"/>
    </source>
</evidence>
<organism evidence="4 5">
    <name type="scientific">Bacillus safensis</name>
    <dbReference type="NCBI Taxonomy" id="561879"/>
    <lineage>
        <taxon>Bacteria</taxon>
        <taxon>Bacillati</taxon>
        <taxon>Bacillota</taxon>
        <taxon>Bacilli</taxon>
        <taxon>Bacillales</taxon>
        <taxon>Bacillaceae</taxon>
        <taxon>Bacillus</taxon>
    </lineage>
</organism>
<dbReference type="NCBIfam" id="TIGR01554">
    <property type="entry name" value="major_cap_HK97"/>
    <property type="match status" value="1"/>
</dbReference>
<name>A0A1L6ZF34_BACIA</name>
<dbReference type="Proteomes" id="UP000185426">
    <property type="component" value="Chromosome"/>
</dbReference>
<evidence type="ECO:0000256" key="2">
    <source>
        <dbReference type="SAM" id="MobiDB-lite"/>
    </source>
</evidence>
<comment type="subcellular location">
    <subcellularLocation>
        <location evidence="1">Virion</location>
    </subcellularLocation>
</comment>
<dbReference type="InterPro" id="IPR024455">
    <property type="entry name" value="Phage_capsid"/>
</dbReference>
<gene>
    <name evidence="4" type="ORF">BSA145_03730</name>
</gene>
<dbReference type="AlphaFoldDB" id="A0A1L6ZF34"/>